<dbReference type="AlphaFoldDB" id="A0A8H3FWA4"/>
<dbReference type="PROSITE" id="PS50909">
    <property type="entry name" value="GAT"/>
    <property type="match status" value="1"/>
</dbReference>
<sequence>MHKRFLNSIGRRPSQESEKAISDGDSPEANVSRGVRLFCESGGPNNQGEEVLHLPAIVEAAESSPSAASEAALRIRKFLSKENYPRAYVQYNAIMLVRILADNPGTSFTKNIDPKFVGTVKELLRDGRDMSVQQILRETLDTFEERKPDDETLAPLTAMWKREKGKMGKRFGPAVRMGEPRRGPGYQHALQQPVQQDLMAPRNPNDQNQQNYFARNHRPRGLPPPAELAQRVEEAKTSAKLLAQVVQSTPPNEVLGNELLKEFVERCQSATRSMQNYIHSDNPAPDEDTLLTLIETNDQLATAVSKHQRALLQARRATGVSPVSAVTGPYEAPAAPVTLSGEPKNWLSAPPPGPPPRKQVPQSEDQSPFGEEHESSSDFAQARVAPPSFGLPPSNMPPEKPQPTISNPGYHAPSSYTNGQDASANNVTMYGAGADDGFVEHQPTRQPVQYRF</sequence>
<proteinExistence type="predicted"/>
<feature type="compositionally biased region" description="Basic and acidic residues" evidence="3">
    <location>
        <begin position="13"/>
        <end position="22"/>
    </location>
</feature>
<feature type="region of interest" description="Disordered" evidence="3">
    <location>
        <begin position="334"/>
        <end position="429"/>
    </location>
</feature>
<evidence type="ECO:0000256" key="2">
    <source>
        <dbReference type="ARBA" id="ARBA00023136"/>
    </source>
</evidence>
<protein>
    <recommendedName>
        <fullName evidence="4">GAT domain-containing protein</fullName>
    </recommendedName>
</protein>
<gene>
    <name evidence="5" type="ORF">IMSHALPRED_007683</name>
</gene>
<dbReference type="Gene3D" id="1.25.40.90">
    <property type="match status" value="1"/>
</dbReference>
<dbReference type="GO" id="GO:0043130">
    <property type="term" value="F:ubiquitin binding"/>
    <property type="evidence" value="ECO:0007669"/>
    <property type="project" value="InterPro"/>
</dbReference>
<dbReference type="GO" id="GO:0043328">
    <property type="term" value="P:protein transport to vacuole involved in ubiquitin-dependent protein catabolic process via the multivesicular body sorting pathway"/>
    <property type="evidence" value="ECO:0007669"/>
    <property type="project" value="InterPro"/>
</dbReference>
<dbReference type="Proteomes" id="UP000664534">
    <property type="component" value="Unassembled WGS sequence"/>
</dbReference>
<dbReference type="GO" id="GO:0016020">
    <property type="term" value="C:membrane"/>
    <property type="evidence" value="ECO:0007669"/>
    <property type="project" value="UniProtKB-SubCell"/>
</dbReference>
<dbReference type="PANTHER" id="PTHR45898">
    <property type="entry name" value="TOM1-LIKE PROTEIN"/>
    <property type="match status" value="1"/>
</dbReference>
<evidence type="ECO:0000256" key="1">
    <source>
        <dbReference type="ARBA" id="ARBA00004170"/>
    </source>
</evidence>
<evidence type="ECO:0000313" key="5">
    <source>
        <dbReference type="EMBL" id="CAF9928551.1"/>
    </source>
</evidence>
<keyword evidence="2" id="KW-0472">Membrane</keyword>
<feature type="domain" description="GAT" evidence="4">
    <location>
        <begin position="223"/>
        <end position="312"/>
    </location>
</feature>
<evidence type="ECO:0000256" key="3">
    <source>
        <dbReference type="SAM" id="MobiDB-lite"/>
    </source>
</evidence>
<feature type="region of interest" description="Disordered" evidence="3">
    <location>
        <begin position="1"/>
        <end position="29"/>
    </location>
</feature>
<comment type="subcellular location">
    <subcellularLocation>
        <location evidence="1">Membrane</location>
        <topology evidence="1">Peripheral membrane protein</topology>
    </subcellularLocation>
</comment>
<feature type="compositionally biased region" description="Polar residues" evidence="3">
    <location>
        <begin position="414"/>
        <end position="428"/>
    </location>
</feature>
<keyword evidence="6" id="KW-1185">Reference proteome</keyword>
<dbReference type="GO" id="GO:0005737">
    <property type="term" value="C:cytoplasm"/>
    <property type="evidence" value="ECO:0007669"/>
    <property type="project" value="UniProtKB-ARBA"/>
</dbReference>
<evidence type="ECO:0000259" key="4">
    <source>
        <dbReference type="PROSITE" id="PS50909"/>
    </source>
</evidence>
<name>A0A8H3FWA4_9LECA</name>
<dbReference type="InterPro" id="IPR004152">
    <property type="entry name" value="GAT_dom"/>
</dbReference>
<dbReference type="SUPFAM" id="SSF48464">
    <property type="entry name" value="ENTH/VHS domain"/>
    <property type="match status" value="1"/>
</dbReference>
<dbReference type="OrthoDB" id="5393057at2759"/>
<feature type="compositionally biased region" description="Pro residues" evidence="3">
    <location>
        <begin position="349"/>
        <end position="358"/>
    </location>
</feature>
<reference evidence="5" key="1">
    <citation type="submission" date="2021-03" db="EMBL/GenBank/DDBJ databases">
        <authorList>
            <person name="Tagirdzhanova G."/>
        </authorList>
    </citation>
    <scope>NUCLEOTIDE SEQUENCE</scope>
</reference>
<dbReference type="SUPFAM" id="SSF89009">
    <property type="entry name" value="GAT-like domain"/>
    <property type="match status" value="1"/>
</dbReference>
<dbReference type="InterPro" id="IPR044836">
    <property type="entry name" value="TOL_plant"/>
</dbReference>
<dbReference type="GO" id="GO:0035091">
    <property type="term" value="F:phosphatidylinositol binding"/>
    <property type="evidence" value="ECO:0007669"/>
    <property type="project" value="InterPro"/>
</dbReference>
<dbReference type="InterPro" id="IPR038425">
    <property type="entry name" value="GAT_sf"/>
</dbReference>
<comment type="caution">
    <text evidence="5">The sequence shown here is derived from an EMBL/GenBank/DDBJ whole genome shotgun (WGS) entry which is preliminary data.</text>
</comment>
<evidence type="ECO:0000313" key="6">
    <source>
        <dbReference type="Proteomes" id="UP000664534"/>
    </source>
</evidence>
<organism evidence="5 6">
    <name type="scientific">Imshaugia aleurites</name>
    <dbReference type="NCBI Taxonomy" id="172621"/>
    <lineage>
        <taxon>Eukaryota</taxon>
        <taxon>Fungi</taxon>
        <taxon>Dikarya</taxon>
        <taxon>Ascomycota</taxon>
        <taxon>Pezizomycotina</taxon>
        <taxon>Lecanoromycetes</taxon>
        <taxon>OSLEUM clade</taxon>
        <taxon>Lecanoromycetidae</taxon>
        <taxon>Lecanorales</taxon>
        <taxon>Lecanorineae</taxon>
        <taxon>Parmeliaceae</taxon>
        <taxon>Imshaugia</taxon>
    </lineage>
</organism>
<dbReference type="InterPro" id="IPR008942">
    <property type="entry name" value="ENTH_VHS"/>
</dbReference>
<accession>A0A8H3FWA4</accession>
<dbReference type="CDD" id="cd21383">
    <property type="entry name" value="GAT_GGA_Tom1-like"/>
    <property type="match status" value="1"/>
</dbReference>
<dbReference type="PANTHER" id="PTHR45898:SF4">
    <property type="entry name" value="TARGET OF MYB PROTEIN 1"/>
    <property type="match status" value="1"/>
</dbReference>
<dbReference type="Gene3D" id="1.20.58.160">
    <property type="match status" value="1"/>
</dbReference>
<dbReference type="EMBL" id="CAJPDT010000050">
    <property type="protein sequence ID" value="CAF9928551.1"/>
    <property type="molecule type" value="Genomic_DNA"/>
</dbReference>
<dbReference type="Pfam" id="PF03127">
    <property type="entry name" value="GAT"/>
    <property type="match status" value="1"/>
</dbReference>